<organism evidence="6 7">
    <name type="scientific">Fenollaria massiliensis</name>
    <dbReference type="NCBI Taxonomy" id="938288"/>
    <lineage>
        <taxon>Bacteria</taxon>
        <taxon>Bacillati</taxon>
        <taxon>Bacillota</taxon>
        <taxon>Clostridia</taxon>
        <taxon>Eubacteriales</taxon>
        <taxon>Fenollaria</taxon>
    </lineage>
</organism>
<feature type="domain" description="HTH dtxR-type" evidence="5">
    <location>
        <begin position="1"/>
        <end position="64"/>
    </location>
</feature>
<dbReference type="Pfam" id="PF01325">
    <property type="entry name" value="Fe_dep_repress"/>
    <property type="match status" value="1"/>
</dbReference>
<dbReference type="InterPro" id="IPR036388">
    <property type="entry name" value="WH-like_DNA-bd_sf"/>
</dbReference>
<dbReference type="KEGG" id="fms:M1R53_05220"/>
<dbReference type="Gene3D" id="1.10.60.10">
    <property type="entry name" value="Iron dependent repressor, metal binding and dimerisation domain"/>
    <property type="match status" value="1"/>
</dbReference>
<dbReference type="SMART" id="SM00529">
    <property type="entry name" value="HTH_DTXR"/>
    <property type="match status" value="1"/>
</dbReference>
<dbReference type="Pfam" id="PF02742">
    <property type="entry name" value="Fe_dep_repr_C"/>
    <property type="match status" value="1"/>
</dbReference>
<dbReference type="EMBL" id="CP096649">
    <property type="protein sequence ID" value="UQK58642.1"/>
    <property type="molecule type" value="Genomic_DNA"/>
</dbReference>
<dbReference type="PANTHER" id="PTHR33238">
    <property type="entry name" value="IRON (METAL) DEPENDENT REPRESSOR, DTXR FAMILY"/>
    <property type="match status" value="1"/>
</dbReference>
<dbReference type="InterPro" id="IPR022687">
    <property type="entry name" value="HTH_DTXR"/>
</dbReference>
<sequence length="123" mass="13966">MKIGESRENYLEMILMLQNKGIKVRSTDVAKALDFSKPSVSRAVGILKEDGYIEVQDDGELTFTKEGEKLAKLVYDRHCTLRTFFENIGVDHETANDDACRVEHVISQVTFDKIKELVNKGNE</sequence>
<dbReference type="InterPro" id="IPR022689">
    <property type="entry name" value="Iron_dep_repressor"/>
</dbReference>
<keyword evidence="4" id="KW-0804">Transcription</keyword>
<dbReference type="Proteomes" id="UP000831151">
    <property type="component" value="Chromosome"/>
</dbReference>
<dbReference type="GO" id="GO:0003677">
    <property type="term" value="F:DNA binding"/>
    <property type="evidence" value="ECO:0007669"/>
    <property type="project" value="UniProtKB-KW"/>
</dbReference>
<dbReference type="SUPFAM" id="SSF47979">
    <property type="entry name" value="Iron-dependent repressor protein, dimerization domain"/>
    <property type="match status" value="1"/>
</dbReference>
<dbReference type="GO" id="GO:0046914">
    <property type="term" value="F:transition metal ion binding"/>
    <property type="evidence" value="ECO:0007669"/>
    <property type="project" value="InterPro"/>
</dbReference>
<keyword evidence="7" id="KW-1185">Reference proteome</keyword>
<name>A0A9E7ITM8_9FIRM</name>
<evidence type="ECO:0000256" key="4">
    <source>
        <dbReference type="ARBA" id="ARBA00023163"/>
    </source>
</evidence>
<dbReference type="CDD" id="cd00090">
    <property type="entry name" value="HTH_ARSR"/>
    <property type="match status" value="1"/>
</dbReference>
<evidence type="ECO:0000256" key="1">
    <source>
        <dbReference type="ARBA" id="ARBA00007871"/>
    </source>
</evidence>
<dbReference type="GO" id="GO:0003700">
    <property type="term" value="F:DNA-binding transcription factor activity"/>
    <property type="evidence" value="ECO:0007669"/>
    <property type="project" value="InterPro"/>
</dbReference>
<keyword evidence="3" id="KW-0238">DNA-binding</keyword>
<evidence type="ECO:0000256" key="2">
    <source>
        <dbReference type="ARBA" id="ARBA00023015"/>
    </source>
</evidence>
<gene>
    <name evidence="6" type="ORF">M1R53_05220</name>
</gene>
<protein>
    <submittedName>
        <fullName evidence="6">Metal-dependent transcriptional regulator</fullName>
    </submittedName>
</protein>
<dbReference type="SUPFAM" id="SSF46785">
    <property type="entry name" value="Winged helix' DNA-binding domain"/>
    <property type="match status" value="1"/>
</dbReference>
<dbReference type="InterPro" id="IPR001367">
    <property type="entry name" value="Fe_dep_repressor"/>
</dbReference>
<dbReference type="AlphaFoldDB" id="A0A9E7ITM8"/>
<accession>A0A9E7ITM8</accession>
<dbReference type="GO" id="GO:0046983">
    <property type="term" value="F:protein dimerization activity"/>
    <property type="evidence" value="ECO:0007669"/>
    <property type="project" value="InterPro"/>
</dbReference>
<evidence type="ECO:0000259" key="5">
    <source>
        <dbReference type="PROSITE" id="PS50944"/>
    </source>
</evidence>
<dbReference type="PANTHER" id="PTHR33238:SF7">
    <property type="entry name" value="IRON-DEPENDENT TRANSCRIPTIONAL REGULATOR"/>
    <property type="match status" value="1"/>
</dbReference>
<evidence type="ECO:0000256" key="3">
    <source>
        <dbReference type="ARBA" id="ARBA00023125"/>
    </source>
</evidence>
<evidence type="ECO:0000313" key="6">
    <source>
        <dbReference type="EMBL" id="UQK58642.1"/>
    </source>
</evidence>
<reference evidence="6" key="1">
    <citation type="submission" date="2022-04" db="EMBL/GenBank/DDBJ databases">
        <title>Complete genome sequences of Ezakiella coagulans and Fenollaria massiliensis.</title>
        <authorList>
            <person name="France M.T."/>
            <person name="Clifford J."/>
            <person name="Narina S."/>
            <person name="Rutt L."/>
            <person name="Ravel J."/>
        </authorList>
    </citation>
    <scope>NUCLEOTIDE SEQUENCE</scope>
    <source>
        <strain evidence="6">C0061C2</strain>
    </source>
</reference>
<comment type="similarity">
    <text evidence="1">Belongs to the DtxR/MntR family.</text>
</comment>
<keyword evidence="2" id="KW-0805">Transcription regulation</keyword>
<dbReference type="Gene3D" id="1.10.10.10">
    <property type="entry name" value="Winged helix-like DNA-binding domain superfamily/Winged helix DNA-binding domain"/>
    <property type="match status" value="1"/>
</dbReference>
<dbReference type="InterPro" id="IPR050536">
    <property type="entry name" value="DtxR_MntR_Metal-Reg"/>
</dbReference>
<dbReference type="InterPro" id="IPR036421">
    <property type="entry name" value="Fe_dep_repressor_sf"/>
</dbReference>
<dbReference type="InterPro" id="IPR011991">
    <property type="entry name" value="ArsR-like_HTH"/>
</dbReference>
<proteinExistence type="inferred from homology"/>
<dbReference type="RefSeq" id="WP_249242236.1">
    <property type="nucleotide sequence ID" value="NZ_CP096649.1"/>
</dbReference>
<dbReference type="PROSITE" id="PS50944">
    <property type="entry name" value="HTH_DTXR"/>
    <property type="match status" value="1"/>
</dbReference>
<dbReference type="InterPro" id="IPR036390">
    <property type="entry name" value="WH_DNA-bd_sf"/>
</dbReference>
<evidence type="ECO:0000313" key="7">
    <source>
        <dbReference type="Proteomes" id="UP000831151"/>
    </source>
</evidence>